<gene>
    <name evidence="1" type="ORF">EJB05_38003</name>
</gene>
<evidence type="ECO:0000313" key="1">
    <source>
        <dbReference type="EMBL" id="TVU14528.1"/>
    </source>
</evidence>
<sequence>MAVAMRARSVLVMAYRRSRRRHHSSKGTPQLRPAEPSIVACPHLIGCRIVLGVIDVVVQVQLNCLMKKEATHLEKLQVEKVQMSINQMLRDIEGQAYVMFNLNCW</sequence>
<dbReference type="AlphaFoldDB" id="A0A5J9TUQ0"/>
<name>A0A5J9TUQ0_9POAL</name>
<feature type="non-terminal residue" evidence="1">
    <location>
        <position position="1"/>
    </location>
</feature>
<dbReference type="EMBL" id="RWGY01000031">
    <property type="protein sequence ID" value="TVU14528.1"/>
    <property type="molecule type" value="Genomic_DNA"/>
</dbReference>
<comment type="caution">
    <text evidence="1">The sequence shown here is derived from an EMBL/GenBank/DDBJ whole genome shotgun (WGS) entry which is preliminary data.</text>
</comment>
<dbReference type="Proteomes" id="UP000324897">
    <property type="component" value="Unassembled WGS sequence"/>
</dbReference>
<proteinExistence type="predicted"/>
<dbReference type="Gramene" id="TVU14528">
    <property type="protein sequence ID" value="TVU14528"/>
    <property type="gene ID" value="EJB05_38003"/>
</dbReference>
<accession>A0A5J9TUQ0</accession>
<evidence type="ECO:0000313" key="2">
    <source>
        <dbReference type="Proteomes" id="UP000324897"/>
    </source>
</evidence>
<keyword evidence="2" id="KW-1185">Reference proteome</keyword>
<reference evidence="1 2" key="1">
    <citation type="journal article" date="2019" name="Sci. Rep.">
        <title>A high-quality genome of Eragrostis curvula grass provides insights into Poaceae evolution and supports new strategies to enhance forage quality.</title>
        <authorList>
            <person name="Carballo J."/>
            <person name="Santos B.A.C.M."/>
            <person name="Zappacosta D."/>
            <person name="Garbus I."/>
            <person name="Selva J.P."/>
            <person name="Gallo C.A."/>
            <person name="Diaz A."/>
            <person name="Albertini E."/>
            <person name="Caccamo M."/>
            <person name="Echenique V."/>
        </authorList>
    </citation>
    <scope>NUCLEOTIDE SEQUENCE [LARGE SCALE GENOMIC DNA]</scope>
    <source>
        <strain evidence="2">cv. Victoria</strain>
        <tissue evidence="1">Leaf</tissue>
    </source>
</reference>
<protein>
    <submittedName>
        <fullName evidence="1">Uncharacterized protein</fullName>
    </submittedName>
</protein>
<organism evidence="1 2">
    <name type="scientific">Eragrostis curvula</name>
    <name type="common">weeping love grass</name>
    <dbReference type="NCBI Taxonomy" id="38414"/>
    <lineage>
        <taxon>Eukaryota</taxon>
        <taxon>Viridiplantae</taxon>
        <taxon>Streptophyta</taxon>
        <taxon>Embryophyta</taxon>
        <taxon>Tracheophyta</taxon>
        <taxon>Spermatophyta</taxon>
        <taxon>Magnoliopsida</taxon>
        <taxon>Liliopsida</taxon>
        <taxon>Poales</taxon>
        <taxon>Poaceae</taxon>
        <taxon>PACMAD clade</taxon>
        <taxon>Chloridoideae</taxon>
        <taxon>Eragrostideae</taxon>
        <taxon>Eragrostidinae</taxon>
        <taxon>Eragrostis</taxon>
    </lineage>
</organism>